<dbReference type="Proteomes" id="UP000829758">
    <property type="component" value="Chromosome"/>
</dbReference>
<keyword evidence="3" id="KW-1185">Reference proteome</keyword>
<evidence type="ECO:0000313" key="1">
    <source>
        <dbReference type="EMBL" id="MCC3272597.1"/>
    </source>
</evidence>
<sequence>MSQIMSTHRKASNGHTGGAAVPTGTEHTLWWVLTVQPVRPEICDAVVRQIVTPLIGQARVWGAERCFYRCLDNVSPHVQVHFLVRNGVAGRLKPFAQALAAQCAPELGEVRISEQNAGAYPPRRAEPASPAVEEALALFGGPEGIALTCDVEELSSDLGAWALGRFTTVDSRSPFAALLLFDTAHAMMHGPRSSLWPDRRAPSWGYYWTTHLNSCTVSFGPLAERARIALKARTVPRIVPAHRQMAAIASEPSVDAWRKRWARAIDTYLYRADRARISRSAQFLAVYQSRQLFNRFGISPTEEAVLGLHAHAWSKELEPGLPRG</sequence>
<dbReference type="AlphaFoldDB" id="A0A9X1M824"/>
<dbReference type="EMBL" id="CP094984">
    <property type="protein sequence ID" value="UON91555.1"/>
    <property type="molecule type" value="Genomic_DNA"/>
</dbReference>
<dbReference type="RefSeq" id="WP_227928685.1">
    <property type="nucleotide sequence ID" value="NZ_CP094984.1"/>
</dbReference>
<evidence type="ECO:0000313" key="4">
    <source>
        <dbReference type="Proteomes" id="UP001155145"/>
    </source>
</evidence>
<evidence type="ECO:0008006" key="5">
    <source>
        <dbReference type="Google" id="ProtNLM"/>
    </source>
</evidence>
<protein>
    <recommendedName>
        <fullName evidence="5">Thiopeptide-type bacteriocin biosynthesis domain-containing protein</fullName>
    </recommendedName>
</protein>
<reference evidence="1" key="1">
    <citation type="submission" date="2021-10" db="EMBL/GenBank/DDBJ databases">
        <title>Novel species in genus Arthrobacter.</title>
        <authorList>
            <person name="Liu Y."/>
        </authorList>
    </citation>
    <scope>NUCLEOTIDE SEQUENCE</scope>
    <source>
        <strain evidence="3">zg-Y462</strain>
        <strain evidence="1">Zg-Y462</strain>
    </source>
</reference>
<dbReference type="EMBL" id="JAJFZT010000005">
    <property type="protein sequence ID" value="MCC3272597.1"/>
    <property type="molecule type" value="Genomic_DNA"/>
</dbReference>
<evidence type="ECO:0000313" key="3">
    <source>
        <dbReference type="Proteomes" id="UP000829758"/>
    </source>
</evidence>
<proteinExistence type="predicted"/>
<dbReference type="Proteomes" id="UP001155145">
    <property type="component" value="Unassembled WGS sequence"/>
</dbReference>
<evidence type="ECO:0000313" key="2">
    <source>
        <dbReference type="EMBL" id="UON91555.1"/>
    </source>
</evidence>
<gene>
    <name evidence="1" type="ORF">LJ755_07620</name>
    <name evidence="2" type="ORF">MUK71_13300</name>
</gene>
<accession>A0A9X1M824</accession>
<organism evidence="1 4">
    <name type="scientific">Arthrobacter zhangbolii</name>
    <dbReference type="NCBI Taxonomy" id="2886936"/>
    <lineage>
        <taxon>Bacteria</taxon>
        <taxon>Bacillati</taxon>
        <taxon>Actinomycetota</taxon>
        <taxon>Actinomycetes</taxon>
        <taxon>Micrococcales</taxon>
        <taxon>Micrococcaceae</taxon>
        <taxon>Arthrobacter</taxon>
    </lineage>
</organism>
<name>A0A9X1M824_9MICC</name>